<comment type="subcellular location">
    <subcellularLocation>
        <location evidence="1">Membrane</location>
        <topology evidence="1">Multi-pass membrane protein</topology>
    </subcellularLocation>
</comment>
<dbReference type="GO" id="GO:0016020">
    <property type="term" value="C:membrane"/>
    <property type="evidence" value="ECO:0007669"/>
    <property type="project" value="UniProtKB-SubCell"/>
</dbReference>
<keyword evidence="2 5" id="KW-0812">Transmembrane</keyword>
<organism evidence="6 7">
    <name type="scientific">Prauserella rugosa</name>
    <dbReference type="NCBI Taxonomy" id="43354"/>
    <lineage>
        <taxon>Bacteria</taxon>
        <taxon>Bacillati</taxon>
        <taxon>Actinomycetota</taxon>
        <taxon>Actinomycetes</taxon>
        <taxon>Pseudonocardiales</taxon>
        <taxon>Pseudonocardiaceae</taxon>
        <taxon>Prauserella</taxon>
    </lineage>
</organism>
<feature type="transmembrane region" description="Helical" evidence="5">
    <location>
        <begin position="179"/>
        <end position="199"/>
    </location>
</feature>
<keyword evidence="7" id="KW-1185">Reference proteome</keyword>
<dbReference type="Proteomes" id="UP000317303">
    <property type="component" value="Unassembled WGS sequence"/>
</dbReference>
<evidence type="ECO:0000313" key="6">
    <source>
        <dbReference type="EMBL" id="TWH18778.1"/>
    </source>
</evidence>
<sequence>MTLTLGVLTAIGGFVDIGDIVANATIGARYGLSLSWVLVLGVIGICVFAEMSGRVVAASGRPVYGLIRDKLGPRAALANLVASFLVTLLTLTAQMGGVALVIELASGIPHIVWILPVAVLLWLVVWRVKFAAMERALGLAGLAIVVFALALWWIDPDWAALAGQATSVAPPAGEPLPTYLYYAVALFAAAMTPYEVFFFSSGGAEENWRPEDIPSQRVNVLIGFPLGGLLSLSIAAVAAAVLLPAGMDVETLGQVVLPIALSMGVAGLAVALFGFFMATVGAALETALSCGYMLAQYFGWPWAKRLRPVRGARFHITVALCLLVGALVVQTGIDPIMITEYSLIFSAVALPLTYLPVLIAANDSDYLGEHVNGRLSNGLGIVVLAVVIVAAVAAVPLLVVTGMGA</sequence>
<dbReference type="Pfam" id="PF01566">
    <property type="entry name" value="Nramp"/>
    <property type="match status" value="1"/>
</dbReference>
<feature type="transmembrane region" description="Helical" evidence="5">
    <location>
        <begin position="341"/>
        <end position="359"/>
    </location>
</feature>
<feature type="transmembrane region" description="Helical" evidence="5">
    <location>
        <begin position="255"/>
        <end position="275"/>
    </location>
</feature>
<protein>
    <submittedName>
        <fullName evidence="6">Mn2+/Fe2+ NRAMP family transporter</fullName>
    </submittedName>
</protein>
<feature type="transmembrane region" description="Helical" evidence="5">
    <location>
        <begin position="34"/>
        <end position="56"/>
    </location>
</feature>
<dbReference type="OrthoDB" id="9787548at2"/>
<evidence type="ECO:0000256" key="1">
    <source>
        <dbReference type="ARBA" id="ARBA00004141"/>
    </source>
</evidence>
<gene>
    <name evidence="6" type="ORF">JD82_00599</name>
</gene>
<feature type="transmembrane region" description="Helical" evidence="5">
    <location>
        <begin position="77"/>
        <end position="102"/>
    </location>
</feature>
<evidence type="ECO:0000313" key="7">
    <source>
        <dbReference type="Proteomes" id="UP000317303"/>
    </source>
</evidence>
<dbReference type="GO" id="GO:0046873">
    <property type="term" value="F:metal ion transmembrane transporter activity"/>
    <property type="evidence" value="ECO:0007669"/>
    <property type="project" value="InterPro"/>
</dbReference>
<keyword evidence="3 5" id="KW-1133">Transmembrane helix</keyword>
<feature type="transmembrane region" description="Helical" evidence="5">
    <location>
        <begin position="379"/>
        <end position="400"/>
    </location>
</feature>
<dbReference type="AlphaFoldDB" id="A0A660C5L1"/>
<dbReference type="InterPro" id="IPR001046">
    <property type="entry name" value="NRAMP_fam"/>
</dbReference>
<reference evidence="6 7" key="1">
    <citation type="submission" date="2019-07" db="EMBL/GenBank/DDBJ databases">
        <title>R&amp;d 2014.</title>
        <authorList>
            <person name="Klenk H.-P."/>
        </authorList>
    </citation>
    <scope>NUCLEOTIDE SEQUENCE [LARGE SCALE GENOMIC DNA]</scope>
    <source>
        <strain evidence="6 7">DSM 43194</strain>
    </source>
</reference>
<evidence type="ECO:0000256" key="5">
    <source>
        <dbReference type="SAM" id="Phobius"/>
    </source>
</evidence>
<name>A0A660C5L1_9PSEU</name>
<accession>A0A660C5L1</accession>
<evidence type="ECO:0000256" key="2">
    <source>
        <dbReference type="ARBA" id="ARBA00022692"/>
    </source>
</evidence>
<proteinExistence type="predicted"/>
<comment type="caution">
    <text evidence="6">The sequence shown here is derived from an EMBL/GenBank/DDBJ whole genome shotgun (WGS) entry which is preliminary data.</text>
</comment>
<feature type="transmembrane region" description="Helical" evidence="5">
    <location>
        <begin position="137"/>
        <end position="154"/>
    </location>
</feature>
<evidence type="ECO:0000256" key="3">
    <source>
        <dbReference type="ARBA" id="ARBA00022989"/>
    </source>
</evidence>
<dbReference type="EMBL" id="VLJV01000001">
    <property type="protein sequence ID" value="TWH18778.1"/>
    <property type="molecule type" value="Genomic_DNA"/>
</dbReference>
<feature type="transmembrane region" description="Helical" evidence="5">
    <location>
        <begin position="108"/>
        <end position="125"/>
    </location>
</feature>
<evidence type="ECO:0000256" key="4">
    <source>
        <dbReference type="ARBA" id="ARBA00023136"/>
    </source>
</evidence>
<keyword evidence="4 5" id="KW-0472">Membrane</keyword>
<feature type="transmembrane region" description="Helical" evidence="5">
    <location>
        <begin position="312"/>
        <end position="329"/>
    </location>
</feature>
<dbReference type="RefSeq" id="WP_036876264.1">
    <property type="nucleotide sequence ID" value="NZ_JOIJ01000006.1"/>
</dbReference>
<feature type="transmembrane region" description="Helical" evidence="5">
    <location>
        <begin position="220"/>
        <end position="243"/>
    </location>
</feature>